<dbReference type="OrthoDB" id="7701233at2759"/>
<keyword evidence="2" id="KW-1185">Reference proteome</keyword>
<evidence type="ECO:0000313" key="1">
    <source>
        <dbReference type="EMBL" id="KII72775.1"/>
    </source>
</evidence>
<evidence type="ECO:0000313" key="2">
    <source>
        <dbReference type="Proteomes" id="UP000031668"/>
    </source>
</evidence>
<dbReference type="Proteomes" id="UP000031668">
    <property type="component" value="Unassembled WGS sequence"/>
</dbReference>
<protein>
    <recommendedName>
        <fullName evidence="3">Integrase catalytic domain-containing protein</fullName>
    </recommendedName>
</protein>
<dbReference type="SUPFAM" id="SSF53098">
    <property type="entry name" value="Ribonuclease H-like"/>
    <property type="match status" value="1"/>
</dbReference>
<organism evidence="1 2">
    <name type="scientific">Thelohanellus kitauei</name>
    <name type="common">Myxosporean</name>
    <dbReference type="NCBI Taxonomy" id="669202"/>
    <lineage>
        <taxon>Eukaryota</taxon>
        <taxon>Metazoa</taxon>
        <taxon>Cnidaria</taxon>
        <taxon>Myxozoa</taxon>
        <taxon>Myxosporea</taxon>
        <taxon>Bivalvulida</taxon>
        <taxon>Platysporina</taxon>
        <taxon>Myxobolidae</taxon>
        <taxon>Thelohanellus</taxon>
    </lineage>
</organism>
<proteinExistence type="predicted"/>
<dbReference type="AlphaFoldDB" id="A0A0C2N8W5"/>
<dbReference type="Gene3D" id="3.30.420.10">
    <property type="entry name" value="Ribonuclease H-like superfamily/Ribonuclease H"/>
    <property type="match status" value="1"/>
</dbReference>
<dbReference type="InterPro" id="IPR036397">
    <property type="entry name" value="RNaseH_sf"/>
</dbReference>
<sequence length="311" mass="36440">MEEVPSDPLSDESIKKAQENDLDLRPFQIIAADSLGPWPPSKSGKNYIFVVMNYFSKWMEAYSLPNINAETISQKLIDELFADSDAQNPFTQKTSNVESKHLRSLTSPYPSHSDMTLEILRRILFSMLPKRFDSDKKWEEGPNKVLVVYRSCVHKQRKEFLLPDDISSVINKSRTGYHNIRNNSHSHAQILIYVNSKFQKYLVTNIEKVNNDPYKSCHFESYRVLWLSPREFIEKVSDKLYKVDCGRIIDDTILKKFKIRKELFPQVNDSAVQESNGRRPTREHKKAWWCDHIMTQLNNCDDYVVSRSVRR</sequence>
<evidence type="ECO:0008006" key="3">
    <source>
        <dbReference type="Google" id="ProtNLM"/>
    </source>
</evidence>
<dbReference type="GO" id="GO:0003676">
    <property type="term" value="F:nucleic acid binding"/>
    <property type="evidence" value="ECO:0007669"/>
    <property type="project" value="InterPro"/>
</dbReference>
<name>A0A0C2N8W5_THEKT</name>
<accession>A0A0C2N8W5</accession>
<dbReference type="EMBL" id="JWZT01001101">
    <property type="protein sequence ID" value="KII72775.1"/>
    <property type="molecule type" value="Genomic_DNA"/>
</dbReference>
<reference evidence="1 2" key="1">
    <citation type="journal article" date="2014" name="Genome Biol. Evol.">
        <title>The genome of the myxosporean Thelohanellus kitauei shows adaptations to nutrient acquisition within its fish host.</title>
        <authorList>
            <person name="Yang Y."/>
            <person name="Xiong J."/>
            <person name="Zhou Z."/>
            <person name="Huo F."/>
            <person name="Miao W."/>
            <person name="Ran C."/>
            <person name="Liu Y."/>
            <person name="Zhang J."/>
            <person name="Feng J."/>
            <person name="Wang M."/>
            <person name="Wang M."/>
            <person name="Wang L."/>
            <person name="Yao B."/>
        </authorList>
    </citation>
    <scope>NUCLEOTIDE SEQUENCE [LARGE SCALE GENOMIC DNA]</scope>
    <source>
        <strain evidence="1">Wuqing</strain>
    </source>
</reference>
<dbReference type="InterPro" id="IPR012337">
    <property type="entry name" value="RNaseH-like_sf"/>
</dbReference>
<comment type="caution">
    <text evidence="1">The sequence shown here is derived from an EMBL/GenBank/DDBJ whole genome shotgun (WGS) entry which is preliminary data.</text>
</comment>
<gene>
    <name evidence="1" type="ORF">RF11_11702</name>
</gene>